<evidence type="ECO:0000313" key="1">
    <source>
        <dbReference type="EMBL" id="OQQ84893.1"/>
    </source>
</evidence>
<organism evidence="1 2">
    <name type="scientific">Ligilactobacillus salivarius</name>
    <dbReference type="NCBI Taxonomy" id="1624"/>
    <lineage>
        <taxon>Bacteria</taxon>
        <taxon>Bacillati</taxon>
        <taxon>Bacillota</taxon>
        <taxon>Bacilli</taxon>
        <taxon>Lactobacillales</taxon>
        <taxon>Lactobacillaceae</taxon>
        <taxon>Ligilactobacillus</taxon>
    </lineage>
</organism>
<dbReference type="AlphaFoldDB" id="A0A1V9R244"/>
<proteinExistence type="predicted"/>
<evidence type="ECO:0000313" key="2">
    <source>
        <dbReference type="Proteomes" id="UP000192638"/>
    </source>
</evidence>
<accession>A0A1V9R244</accession>
<sequence length="64" mass="7400">MCKKFKVVKKNIPVTAYQTTKHIDIKTLEGVMHANPGDWILTGPKGERWPVKKDIFDLTYKIID</sequence>
<comment type="caution">
    <text evidence="1">The sequence shown here is derived from an EMBL/GenBank/DDBJ whole genome shotgun (WGS) entry which is preliminary data.</text>
</comment>
<name>A0A1V9R244_9LACO</name>
<gene>
    <name evidence="1" type="ORF">B6U60_03495</name>
</gene>
<protein>
    <submittedName>
        <fullName evidence="1">Uncharacterized protein</fullName>
    </submittedName>
</protein>
<dbReference type="Proteomes" id="UP000192638">
    <property type="component" value="Unassembled WGS sequence"/>
</dbReference>
<dbReference type="RefSeq" id="WP_081530401.1">
    <property type="nucleotide sequence ID" value="NZ_NBEB01000038.1"/>
</dbReference>
<dbReference type="EMBL" id="NBEB01000038">
    <property type="protein sequence ID" value="OQQ84893.1"/>
    <property type="molecule type" value="Genomic_DNA"/>
</dbReference>
<reference evidence="1 2" key="1">
    <citation type="submission" date="2017-03" db="EMBL/GenBank/DDBJ databases">
        <title>Phylogenomics and comparative genomics of Lactobacillus salivarius, a mammalian gut commensal.</title>
        <authorList>
            <person name="Harris H.M."/>
        </authorList>
    </citation>
    <scope>NUCLEOTIDE SEQUENCE [LARGE SCALE GENOMIC DNA]</scope>
    <source>
        <strain evidence="1 2">LMG 14477</strain>
    </source>
</reference>